<dbReference type="NCBIfam" id="TIGR01643">
    <property type="entry name" value="YD_repeat_2x"/>
    <property type="match status" value="3"/>
</dbReference>
<dbReference type="Gene3D" id="2.180.10.10">
    <property type="entry name" value="RHS repeat-associated core"/>
    <property type="match status" value="2"/>
</dbReference>
<evidence type="ECO:0000313" key="4">
    <source>
        <dbReference type="EMBL" id="SFE05172.1"/>
    </source>
</evidence>
<name>A0A1I1XCV7_9BURK</name>
<protein>
    <submittedName>
        <fullName evidence="4">YD repeat-containing protein</fullName>
    </submittedName>
</protein>
<evidence type="ECO:0000256" key="1">
    <source>
        <dbReference type="ARBA" id="ARBA00022737"/>
    </source>
</evidence>
<dbReference type="AlphaFoldDB" id="A0A1I1XCV7"/>
<keyword evidence="1" id="KW-0677">Repeat</keyword>
<accession>A0A1I1XCV7</accession>
<evidence type="ECO:0000256" key="2">
    <source>
        <dbReference type="SAM" id="MobiDB-lite"/>
    </source>
</evidence>
<feature type="region of interest" description="Disordered" evidence="2">
    <location>
        <begin position="144"/>
        <end position="166"/>
    </location>
</feature>
<evidence type="ECO:0000259" key="3">
    <source>
        <dbReference type="Pfam" id="PF25023"/>
    </source>
</evidence>
<sequence>MPALRHPPFSPSTCPWADEDSLRKDNRGATARLAYDGFGNTTLTEIADAGGAVVWRQQRRYNALNQLQSVQTGELKDTFTYGPNGELTARTNAARQTTTYERNAFGQPTRITDPAGQSASLAYDGLGALRSATDFAGVSTTYANDVRGNPTRETTPDAGATDTRYDAMGRPVQWTDALGRTTKATRDALG</sequence>
<gene>
    <name evidence="4" type="ORF">SAMN04489710_112142</name>
</gene>
<keyword evidence="5" id="KW-1185">Reference proteome</keyword>
<dbReference type="Pfam" id="PF05593">
    <property type="entry name" value="RHS_repeat"/>
    <property type="match status" value="1"/>
</dbReference>
<feature type="non-terminal residue" evidence="4">
    <location>
        <position position="190"/>
    </location>
</feature>
<evidence type="ECO:0000313" key="5">
    <source>
        <dbReference type="Proteomes" id="UP000199517"/>
    </source>
</evidence>
<dbReference type="InterPro" id="IPR056823">
    <property type="entry name" value="TEN-like_YD-shell"/>
</dbReference>
<dbReference type="Proteomes" id="UP000199517">
    <property type="component" value="Unassembled WGS sequence"/>
</dbReference>
<feature type="domain" description="Teneurin-like YD-shell" evidence="3">
    <location>
        <begin position="61"/>
        <end position="132"/>
    </location>
</feature>
<organism evidence="4 5">
    <name type="scientific">Paracidovorax konjaci</name>
    <dbReference type="NCBI Taxonomy" id="32040"/>
    <lineage>
        <taxon>Bacteria</taxon>
        <taxon>Pseudomonadati</taxon>
        <taxon>Pseudomonadota</taxon>
        <taxon>Betaproteobacteria</taxon>
        <taxon>Burkholderiales</taxon>
        <taxon>Comamonadaceae</taxon>
        <taxon>Paracidovorax</taxon>
    </lineage>
</organism>
<feature type="region of interest" description="Disordered" evidence="2">
    <location>
        <begin position="1"/>
        <end position="21"/>
    </location>
</feature>
<proteinExistence type="predicted"/>
<dbReference type="InterPro" id="IPR006530">
    <property type="entry name" value="YD"/>
</dbReference>
<dbReference type="InterPro" id="IPR031325">
    <property type="entry name" value="RHS_repeat"/>
</dbReference>
<dbReference type="STRING" id="32040.SAMN04489710_112142"/>
<reference evidence="5" key="1">
    <citation type="submission" date="2016-10" db="EMBL/GenBank/DDBJ databases">
        <authorList>
            <person name="Varghese N."/>
            <person name="Submissions S."/>
        </authorList>
    </citation>
    <scope>NUCLEOTIDE SEQUENCE [LARGE SCALE GENOMIC DNA]</scope>
    <source>
        <strain evidence="5">DSM 7481</strain>
    </source>
</reference>
<dbReference type="Pfam" id="PF25023">
    <property type="entry name" value="TEN_YD-shell"/>
    <property type="match status" value="1"/>
</dbReference>
<dbReference type="EMBL" id="FOMQ01000012">
    <property type="protein sequence ID" value="SFE05172.1"/>
    <property type="molecule type" value="Genomic_DNA"/>
</dbReference>